<evidence type="ECO:0000313" key="3">
    <source>
        <dbReference type="Proteomes" id="UP000521199"/>
    </source>
</evidence>
<dbReference type="EMBL" id="JACHHP010000005">
    <property type="protein sequence ID" value="MBB5209267.1"/>
    <property type="molecule type" value="Genomic_DNA"/>
</dbReference>
<organism evidence="2 3">
    <name type="scientific">Chiayiivirga flava</name>
    <dbReference type="NCBI Taxonomy" id="659595"/>
    <lineage>
        <taxon>Bacteria</taxon>
        <taxon>Pseudomonadati</taxon>
        <taxon>Pseudomonadota</taxon>
        <taxon>Gammaproteobacteria</taxon>
        <taxon>Lysobacterales</taxon>
        <taxon>Lysobacteraceae</taxon>
        <taxon>Chiayiivirga</taxon>
    </lineage>
</organism>
<evidence type="ECO:0000259" key="1">
    <source>
        <dbReference type="Pfam" id="PF01609"/>
    </source>
</evidence>
<dbReference type="AlphaFoldDB" id="A0A7W8D9I6"/>
<dbReference type="PANTHER" id="PTHR35604:SF2">
    <property type="entry name" value="TRANSPOSASE INSH FOR INSERTION SEQUENCE ELEMENT IS5A-RELATED"/>
    <property type="match status" value="1"/>
</dbReference>
<gene>
    <name evidence="2" type="ORF">HNQ52_002830</name>
</gene>
<protein>
    <recommendedName>
        <fullName evidence="1">Transposase IS4-like domain-containing protein</fullName>
    </recommendedName>
</protein>
<dbReference type="GO" id="GO:0003677">
    <property type="term" value="F:DNA binding"/>
    <property type="evidence" value="ECO:0007669"/>
    <property type="project" value="InterPro"/>
</dbReference>
<dbReference type="Pfam" id="PF01609">
    <property type="entry name" value="DDE_Tnp_1"/>
    <property type="match status" value="1"/>
</dbReference>
<evidence type="ECO:0000313" key="2">
    <source>
        <dbReference type="EMBL" id="MBB5209267.1"/>
    </source>
</evidence>
<dbReference type="Proteomes" id="UP000521199">
    <property type="component" value="Unassembled WGS sequence"/>
</dbReference>
<dbReference type="InterPro" id="IPR002559">
    <property type="entry name" value="Transposase_11"/>
</dbReference>
<reference evidence="2 3" key="1">
    <citation type="submission" date="2020-08" db="EMBL/GenBank/DDBJ databases">
        <title>Genomic Encyclopedia of Type Strains, Phase IV (KMG-IV): sequencing the most valuable type-strain genomes for metagenomic binning, comparative biology and taxonomic classification.</title>
        <authorList>
            <person name="Goeker M."/>
        </authorList>
    </citation>
    <scope>NUCLEOTIDE SEQUENCE [LARGE SCALE GENOMIC DNA]</scope>
    <source>
        <strain evidence="2 3">DSM 24163</strain>
    </source>
</reference>
<dbReference type="GO" id="GO:0004803">
    <property type="term" value="F:transposase activity"/>
    <property type="evidence" value="ECO:0007669"/>
    <property type="project" value="InterPro"/>
</dbReference>
<keyword evidence="3" id="KW-1185">Reference proteome</keyword>
<name>A0A7W8D9I6_9GAMM</name>
<proteinExistence type="predicted"/>
<dbReference type="GO" id="GO:0006313">
    <property type="term" value="P:DNA transposition"/>
    <property type="evidence" value="ECO:0007669"/>
    <property type="project" value="InterPro"/>
</dbReference>
<accession>A0A7W8D9I6</accession>
<comment type="caution">
    <text evidence="2">The sequence shown here is derived from an EMBL/GenBank/DDBJ whole genome shotgun (WGS) entry which is preliminary data.</text>
</comment>
<sequence>MARRDEGHTGVDEGSGLVHHAECTAAGAAQVHALLHGGNDTVNGRSGYAGVEERAQMEAVKARLLIAEKHSTVKAIRNKLDRKRAERRGHTKASLRALLEHPFRVVKQQFGFGMAFHGRRCSEWTRRARERLQPRPCVRCDARTLIRCSASVVRPGAPAAATKTDHAPMQLARTDEACCWNTV</sequence>
<dbReference type="PANTHER" id="PTHR35604">
    <property type="entry name" value="TRANSPOSASE INSH FOR INSERTION SEQUENCE ELEMENT IS5A-RELATED"/>
    <property type="match status" value="1"/>
</dbReference>
<feature type="domain" description="Transposase IS4-like" evidence="1">
    <location>
        <begin position="8"/>
        <end position="113"/>
    </location>
</feature>